<reference evidence="2" key="1">
    <citation type="submission" date="2024-05" db="EMBL/GenBank/DDBJ databases">
        <authorList>
            <person name="Kim S."/>
            <person name="Heo J."/>
            <person name="Choi H."/>
            <person name="Choi Y."/>
            <person name="Kwon S.-W."/>
            <person name="Kim Y."/>
        </authorList>
    </citation>
    <scope>NUCLEOTIDE SEQUENCE</scope>
    <source>
        <strain evidence="2">KACC 23699</strain>
    </source>
</reference>
<proteinExistence type="predicted"/>
<accession>A0AAU7JWE4</accession>
<feature type="compositionally biased region" description="Basic and acidic residues" evidence="1">
    <location>
        <begin position="49"/>
        <end position="73"/>
    </location>
</feature>
<evidence type="ECO:0000313" key="2">
    <source>
        <dbReference type="EMBL" id="XBO44758.1"/>
    </source>
</evidence>
<evidence type="ECO:0000256" key="1">
    <source>
        <dbReference type="SAM" id="MobiDB-lite"/>
    </source>
</evidence>
<sequence length="81" mass="8935">MRNTLAALRGYLELAHETARGRAGRPEDVVRDLDDALLCLAKLERRLGVHVDDGTTHHETTDHETADRGDPPSERPGVITP</sequence>
<dbReference type="RefSeq" id="WP_406832242.1">
    <property type="nucleotide sequence ID" value="NZ_CP157483.1"/>
</dbReference>
<protein>
    <submittedName>
        <fullName evidence="2">Uncharacterized protein</fullName>
    </submittedName>
</protein>
<organism evidence="2">
    <name type="scientific">Pedococcus sp. KACC 23699</name>
    <dbReference type="NCBI Taxonomy" id="3149228"/>
    <lineage>
        <taxon>Bacteria</taxon>
        <taxon>Bacillati</taxon>
        <taxon>Actinomycetota</taxon>
        <taxon>Actinomycetes</taxon>
        <taxon>Micrococcales</taxon>
        <taxon>Intrasporangiaceae</taxon>
        <taxon>Pedococcus</taxon>
    </lineage>
</organism>
<name>A0AAU7JWE4_9MICO</name>
<dbReference type="EMBL" id="CP157483">
    <property type="protein sequence ID" value="XBO44758.1"/>
    <property type="molecule type" value="Genomic_DNA"/>
</dbReference>
<gene>
    <name evidence="2" type="ORF">ABEG17_05280</name>
</gene>
<dbReference type="AlphaFoldDB" id="A0AAU7JWE4"/>
<feature type="region of interest" description="Disordered" evidence="1">
    <location>
        <begin position="49"/>
        <end position="81"/>
    </location>
</feature>